<proteinExistence type="predicted"/>
<comment type="caution">
    <text evidence="2">The sequence shown here is derived from an EMBL/GenBank/DDBJ whole genome shotgun (WGS) entry which is preliminary data.</text>
</comment>
<organism evidence="2 3">
    <name type="scientific">Diploscapter pachys</name>
    <dbReference type="NCBI Taxonomy" id="2018661"/>
    <lineage>
        <taxon>Eukaryota</taxon>
        <taxon>Metazoa</taxon>
        <taxon>Ecdysozoa</taxon>
        <taxon>Nematoda</taxon>
        <taxon>Chromadorea</taxon>
        <taxon>Rhabditida</taxon>
        <taxon>Rhabditina</taxon>
        <taxon>Rhabditomorpha</taxon>
        <taxon>Rhabditoidea</taxon>
        <taxon>Rhabditidae</taxon>
        <taxon>Diploscapter</taxon>
    </lineage>
</organism>
<gene>
    <name evidence="2" type="ORF">WR25_08413</name>
</gene>
<protein>
    <submittedName>
        <fullName evidence="2">Uncharacterized protein</fullName>
    </submittedName>
</protein>
<dbReference type="EMBL" id="LIAE01007728">
    <property type="protein sequence ID" value="PAV77334.1"/>
    <property type="molecule type" value="Genomic_DNA"/>
</dbReference>
<name>A0A2A2KTU1_9BILA</name>
<accession>A0A2A2KTU1</accession>
<feature type="compositionally biased region" description="Acidic residues" evidence="1">
    <location>
        <begin position="244"/>
        <end position="254"/>
    </location>
</feature>
<keyword evidence="3" id="KW-1185">Reference proteome</keyword>
<sequence>MDKIQLELDDLKHCATERKKRRIASDLMKDVKEPKDVKEEFEIDMSDEPTTPKMHDKDIADEFVLWPKNDAKMEEMVISHEGFRLVNLRAVILRVISCSGWSYLTTWEIMRRTIRTLISQLMPENCDTKYSCRRWKKRKEFEIFPSEIFEAIANGIYLSLRLRESSSFSSLEEALDKIERCKFDQLVERILDSVLADLPSRRTRPSNRVLGILSNSEYRKILNLDKKAIADGWYNEEKGSGDGDGNEDESDESG</sequence>
<reference evidence="2 3" key="1">
    <citation type="journal article" date="2017" name="Curr. Biol.">
        <title>Genome architecture and evolution of a unichromosomal asexual nematode.</title>
        <authorList>
            <person name="Fradin H."/>
            <person name="Zegar C."/>
            <person name="Gutwein M."/>
            <person name="Lucas J."/>
            <person name="Kovtun M."/>
            <person name="Corcoran D."/>
            <person name="Baugh L.R."/>
            <person name="Kiontke K."/>
            <person name="Gunsalus K."/>
            <person name="Fitch D.H."/>
            <person name="Piano F."/>
        </authorList>
    </citation>
    <scope>NUCLEOTIDE SEQUENCE [LARGE SCALE GENOMIC DNA]</scope>
    <source>
        <strain evidence="2">PF1309</strain>
    </source>
</reference>
<evidence type="ECO:0000256" key="1">
    <source>
        <dbReference type="SAM" id="MobiDB-lite"/>
    </source>
</evidence>
<evidence type="ECO:0000313" key="3">
    <source>
        <dbReference type="Proteomes" id="UP000218231"/>
    </source>
</evidence>
<feature type="region of interest" description="Disordered" evidence="1">
    <location>
        <begin position="234"/>
        <end position="254"/>
    </location>
</feature>
<evidence type="ECO:0000313" key="2">
    <source>
        <dbReference type="EMBL" id="PAV77334.1"/>
    </source>
</evidence>
<dbReference type="AlphaFoldDB" id="A0A2A2KTU1"/>
<dbReference type="Proteomes" id="UP000218231">
    <property type="component" value="Unassembled WGS sequence"/>
</dbReference>